<dbReference type="PROSITE" id="PS00217">
    <property type="entry name" value="SUGAR_TRANSPORT_2"/>
    <property type="match status" value="1"/>
</dbReference>
<comment type="caution">
    <text evidence="8">The sequence shown here is derived from an EMBL/GenBank/DDBJ whole genome shotgun (WGS) entry which is preliminary data.</text>
</comment>
<feature type="transmembrane region" description="Helical" evidence="6">
    <location>
        <begin position="157"/>
        <end position="175"/>
    </location>
</feature>
<gene>
    <name evidence="8" type="ORF">DSOL_1390</name>
</gene>
<dbReference type="InterPro" id="IPR011701">
    <property type="entry name" value="MFS"/>
</dbReference>
<feature type="transmembrane region" description="Helical" evidence="6">
    <location>
        <begin position="181"/>
        <end position="198"/>
    </location>
</feature>
<dbReference type="Pfam" id="PF07690">
    <property type="entry name" value="MFS_1"/>
    <property type="match status" value="1"/>
</dbReference>
<keyword evidence="9" id="KW-1185">Reference proteome</keyword>
<proteinExistence type="predicted"/>
<evidence type="ECO:0000256" key="2">
    <source>
        <dbReference type="ARBA" id="ARBA00022448"/>
    </source>
</evidence>
<keyword evidence="4 6" id="KW-1133">Transmembrane helix</keyword>
<feature type="transmembrane region" description="Helical" evidence="6">
    <location>
        <begin position="352"/>
        <end position="374"/>
    </location>
</feature>
<dbReference type="PROSITE" id="PS50850">
    <property type="entry name" value="MFS"/>
    <property type="match status" value="1"/>
</dbReference>
<dbReference type="OrthoDB" id="9787026at2"/>
<feature type="transmembrane region" description="Helical" evidence="6">
    <location>
        <begin position="262"/>
        <end position="281"/>
    </location>
</feature>
<feature type="transmembrane region" description="Helical" evidence="6">
    <location>
        <begin position="59"/>
        <end position="79"/>
    </location>
</feature>
<feature type="transmembrane region" description="Helical" evidence="6">
    <location>
        <begin position="329"/>
        <end position="346"/>
    </location>
</feature>
<dbReference type="GO" id="GO:0046943">
    <property type="term" value="F:carboxylic acid transmembrane transporter activity"/>
    <property type="evidence" value="ECO:0007669"/>
    <property type="project" value="TreeGrafter"/>
</dbReference>
<evidence type="ECO:0000256" key="1">
    <source>
        <dbReference type="ARBA" id="ARBA00004651"/>
    </source>
</evidence>
<dbReference type="PANTHER" id="PTHR23508:SF10">
    <property type="entry name" value="CARBOXYLIC ACID TRANSPORTER PROTEIN HOMOLOG"/>
    <property type="match status" value="1"/>
</dbReference>
<evidence type="ECO:0000256" key="4">
    <source>
        <dbReference type="ARBA" id="ARBA00022989"/>
    </source>
</evidence>
<dbReference type="InterPro" id="IPR036259">
    <property type="entry name" value="MFS_trans_sf"/>
</dbReference>
<keyword evidence="3 6" id="KW-0812">Transmembrane</keyword>
<keyword evidence="2" id="KW-0813">Transport</keyword>
<evidence type="ECO:0000313" key="9">
    <source>
        <dbReference type="Proteomes" id="UP000186102"/>
    </source>
</evidence>
<evidence type="ECO:0000256" key="6">
    <source>
        <dbReference type="SAM" id="Phobius"/>
    </source>
</evidence>
<dbReference type="EMBL" id="MLBF01000007">
    <property type="protein sequence ID" value="OLN32639.1"/>
    <property type="molecule type" value="Genomic_DNA"/>
</dbReference>
<evidence type="ECO:0000313" key="8">
    <source>
        <dbReference type="EMBL" id="OLN32639.1"/>
    </source>
</evidence>
<dbReference type="InterPro" id="IPR020846">
    <property type="entry name" value="MFS_dom"/>
</dbReference>
<name>A0A1Q8QZ37_9FIRM</name>
<accession>A0A1Q8QZ37</accession>
<evidence type="ECO:0000256" key="3">
    <source>
        <dbReference type="ARBA" id="ARBA00022692"/>
    </source>
</evidence>
<protein>
    <submittedName>
        <fullName evidence="8">Niacin transporter NiaP</fullName>
    </submittedName>
</protein>
<dbReference type="STRING" id="1888891.DSOL_1390"/>
<organism evidence="8 9">
    <name type="scientific">Desulfosporosinus metallidurans</name>
    <dbReference type="NCBI Taxonomy" id="1888891"/>
    <lineage>
        <taxon>Bacteria</taxon>
        <taxon>Bacillati</taxon>
        <taxon>Bacillota</taxon>
        <taxon>Clostridia</taxon>
        <taxon>Eubacteriales</taxon>
        <taxon>Desulfitobacteriaceae</taxon>
        <taxon>Desulfosporosinus</taxon>
    </lineage>
</organism>
<feature type="transmembrane region" description="Helical" evidence="6">
    <location>
        <begin position="293"/>
        <end position="317"/>
    </location>
</feature>
<feature type="transmembrane region" description="Helical" evidence="6">
    <location>
        <begin position="91"/>
        <end position="110"/>
    </location>
</feature>
<feature type="transmembrane region" description="Helical" evidence="6">
    <location>
        <begin position="25"/>
        <end position="47"/>
    </location>
</feature>
<comment type="subcellular location">
    <subcellularLocation>
        <location evidence="1">Cell membrane</location>
        <topology evidence="1">Multi-pass membrane protein</topology>
    </subcellularLocation>
</comment>
<keyword evidence="5 6" id="KW-0472">Membrane</keyword>
<sequence length="459" mass="50232">MSTLTLEKLTGRMERLPFSKIHKKVFSLAAMGYLFDAYDVALLGFIMPLMSKELHLTPVQIGFTFSIGLFGMLIGALIAGTLADKFGRLKIFQYTLLTFAIATGLTAFAPNYTILLVLRFITGLGLGGEQPVVFTFLSEMVPNEYRGRVNGMTEAMWGFGTLLAATTAFFVLPVFGWRMTFAFGVLPAILVWFFRLGIPESPRWYMIKGQIDKAEQQLIMIEKIVEGEKGPLSEPQIVAPITLLTGYKHAALMKPVFLKRSVVLWALWFFSMFGFWGVTSWMPTLIKQAGYSLYASIGFVFIMNLVWVPSGIVSSILMDKIGRKTPLTVYLVLGGIVTLLYGWVLANHIGGVAALLSCGMAVIFCMAGAFPVIFAYTPENYPTEIRGTGTGTANAWGRVGGILAPTIVGFLYPIIGLTYTLGVVAAAFALGGVVMALWGIETKNKILEEISNVNFTANV</sequence>
<feature type="transmembrane region" description="Helical" evidence="6">
    <location>
        <begin position="421"/>
        <end position="440"/>
    </location>
</feature>
<feature type="transmembrane region" description="Helical" evidence="6">
    <location>
        <begin position="395"/>
        <end position="415"/>
    </location>
</feature>
<dbReference type="GO" id="GO:0005886">
    <property type="term" value="C:plasma membrane"/>
    <property type="evidence" value="ECO:0007669"/>
    <property type="project" value="UniProtKB-SubCell"/>
</dbReference>
<evidence type="ECO:0000256" key="5">
    <source>
        <dbReference type="ARBA" id="ARBA00023136"/>
    </source>
</evidence>
<reference evidence="8 9" key="1">
    <citation type="submission" date="2016-09" db="EMBL/GenBank/DDBJ databases">
        <title>Complete genome of Desulfosporosinus sp. OL.</title>
        <authorList>
            <person name="Mardanov A."/>
            <person name="Beletsky A."/>
            <person name="Panova A."/>
            <person name="Karnachuk O."/>
            <person name="Ravin N."/>
        </authorList>
    </citation>
    <scope>NUCLEOTIDE SEQUENCE [LARGE SCALE GENOMIC DNA]</scope>
    <source>
        <strain evidence="8 9">OL</strain>
    </source>
</reference>
<evidence type="ECO:0000259" key="7">
    <source>
        <dbReference type="PROSITE" id="PS50850"/>
    </source>
</evidence>
<dbReference type="AlphaFoldDB" id="A0A1Q8QZ37"/>
<dbReference type="Gene3D" id="1.20.1250.20">
    <property type="entry name" value="MFS general substrate transporter like domains"/>
    <property type="match status" value="1"/>
</dbReference>
<dbReference type="SUPFAM" id="SSF103473">
    <property type="entry name" value="MFS general substrate transporter"/>
    <property type="match status" value="1"/>
</dbReference>
<feature type="domain" description="Major facilitator superfamily (MFS) profile" evidence="7">
    <location>
        <begin position="25"/>
        <end position="443"/>
    </location>
</feature>
<dbReference type="Proteomes" id="UP000186102">
    <property type="component" value="Unassembled WGS sequence"/>
</dbReference>
<dbReference type="InterPro" id="IPR005829">
    <property type="entry name" value="Sugar_transporter_CS"/>
</dbReference>
<dbReference type="PANTHER" id="PTHR23508">
    <property type="entry name" value="CARBOXYLIC ACID TRANSPORTER PROTEIN HOMOLOG"/>
    <property type="match status" value="1"/>
</dbReference>